<gene>
    <name evidence="4" type="ORF">XA68_18109</name>
</gene>
<feature type="chain" id="PRO_5012902555" description="Mid2 domain-containing protein" evidence="3">
    <location>
        <begin position="20"/>
        <end position="440"/>
    </location>
</feature>
<keyword evidence="2" id="KW-0472">Membrane</keyword>
<proteinExistence type="predicted"/>
<evidence type="ECO:0000313" key="5">
    <source>
        <dbReference type="Proteomes" id="UP000037136"/>
    </source>
</evidence>
<dbReference type="AlphaFoldDB" id="A0A2A9P3G8"/>
<sequence>MWLPWALVLGGALVHVVGADGLFARQILAATSSFGPLALPSELEGPSSSSLSPSSTTTLSSSSSTSPSDSASSSDAADTTVTTTVTVSGAQSTVTKFITRTSEFVETSTVFSTDVVTQTGETATSIVFVTSTSFVNRKRTLDASLARRTYLPRAVPAQPTAVPTTEPMDDDNDRKLLFKRATVTSTVTVKADGGSPVTTTIERVSSAISTSLTTVVVTQTSQVNARNTVTSTSTLVVTSTRGSTEAVPTNGNSPQGARREGAGGLSPGAKAGIGVGAGLGGLALVAVAAYLCFRRQRGPKPYHDDLIGASEVPVVGPAPVGRRPMAQTTAPPNRYQAASLGHSHPKTNSRPEGYRGTAIGDGRAGFAHPTPYGAAYAAPQAAAARRSSSKKTAATGADMLPQHPTPDDSTAAWPLPPDETSEMDGRPVRKQPTGPVYEMA</sequence>
<evidence type="ECO:0000256" key="2">
    <source>
        <dbReference type="SAM" id="Phobius"/>
    </source>
</evidence>
<dbReference type="STRING" id="268505.A0A2A9P3G8"/>
<feature type="transmembrane region" description="Helical" evidence="2">
    <location>
        <begin position="271"/>
        <end position="293"/>
    </location>
</feature>
<keyword evidence="2" id="KW-0812">Transmembrane</keyword>
<protein>
    <recommendedName>
        <fullName evidence="6">Mid2 domain-containing protein</fullName>
    </recommendedName>
</protein>
<reference evidence="4 5" key="1">
    <citation type="journal article" date="2015" name="BMC Genomics">
        <title>Gene expression during zombie ant biting behavior reflects the complexity underlying fungal parasitic behavioral manipulation.</title>
        <authorList>
            <person name="de Bekker C."/>
            <person name="Ohm R.A."/>
            <person name="Loreto R.G."/>
            <person name="Sebastian A."/>
            <person name="Albert I."/>
            <person name="Merrow M."/>
            <person name="Brachmann A."/>
            <person name="Hughes D.P."/>
        </authorList>
    </citation>
    <scope>NUCLEOTIDE SEQUENCE [LARGE SCALE GENOMIC DNA]</scope>
    <source>
        <strain evidence="4 5">SC16a</strain>
    </source>
</reference>
<evidence type="ECO:0000313" key="4">
    <source>
        <dbReference type="EMBL" id="PFH55531.1"/>
    </source>
</evidence>
<dbReference type="Proteomes" id="UP000037136">
    <property type="component" value="Unassembled WGS sequence"/>
</dbReference>
<feature type="compositionally biased region" description="Low complexity" evidence="1">
    <location>
        <begin position="383"/>
        <end position="395"/>
    </location>
</feature>
<feature type="signal peptide" evidence="3">
    <location>
        <begin position="1"/>
        <end position="19"/>
    </location>
</feature>
<feature type="compositionally biased region" description="Polar residues" evidence="1">
    <location>
        <begin position="241"/>
        <end position="255"/>
    </location>
</feature>
<feature type="region of interest" description="Disordered" evidence="1">
    <location>
        <begin position="383"/>
        <end position="440"/>
    </location>
</feature>
<keyword evidence="3" id="KW-0732">Signal</keyword>
<dbReference type="OrthoDB" id="5103320at2759"/>
<organism evidence="4 5">
    <name type="scientific">Ophiocordyceps unilateralis</name>
    <name type="common">Zombie-ant fungus</name>
    <name type="synonym">Torrubia unilateralis</name>
    <dbReference type="NCBI Taxonomy" id="268505"/>
    <lineage>
        <taxon>Eukaryota</taxon>
        <taxon>Fungi</taxon>
        <taxon>Dikarya</taxon>
        <taxon>Ascomycota</taxon>
        <taxon>Pezizomycotina</taxon>
        <taxon>Sordariomycetes</taxon>
        <taxon>Hypocreomycetidae</taxon>
        <taxon>Hypocreales</taxon>
        <taxon>Ophiocordycipitaceae</taxon>
        <taxon>Ophiocordyceps</taxon>
    </lineage>
</organism>
<evidence type="ECO:0000256" key="1">
    <source>
        <dbReference type="SAM" id="MobiDB-lite"/>
    </source>
</evidence>
<evidence type="ECO:0000256" key="3">
    <source>
        <dbReference type="SAM" id="SignalP"/>
    </source>
</evidence>
<name>A0A2A9P3G8_OPHUN</name>
<feature type="region of interest" description="Disordered" evidence="1">
    <location>
        <begin position="318"/>
        <end position="362"/>
    </location>
</feature>
<comment type="caution">
    <text evidence="4">The sequence shown here is derived from an EMBL/GenBank/DDBJ whole genome shotgun (WGS) entry which is preliminary data.</text>
</comment>
<feature type="compositionally biased region" description="Low complexity" evidence="1">
    <location>
        <begin position="46"/>
        <end position="79"/>
    </location>
</feature>
<reference evidence="4 5" key="2">
    <citation type="journal article" date="2017" name="Sci. Rep.">
        <title>Ant-infecting Ophiocordyceps genomes reveal a high diversity of potential behavioral manipulation genes and a possible major role for enterotoxins.</title>
        <authorList>
            <person name="de Bekker C."/>
            <person name="Ohm R.A."/>
            <person name="Evans H.C."/>
            <person name="Brachmann A."/>
            <person name="Hughes D.P."/>
        </authorList>
    </citation>
    <scope>NUCLEOTIDE SEQUENCE [LARGE SCALE GENOMIC DNA]</scope>
    <source>
        <strain evidence="4 5">SC16a</strain>
    </source>
</reference>
<keyword evidence="5" id="KW-1185">Reference proteome</keyword>
<feature type="region of interest" description="Disordered" evidence="1">
    <location>
        <begin position="45"/>
        <end position="79"/>
    </location>
</feature>
<feature type="region of interest" description="Disordered" evidence="1">
    <location>
        <begin position="236"/>
        <end position="264"/>
    </location>
</feature>
<evidence type="ECO:0008006" key="6">
    <source>
        <dbReference type="Google" id="ProtNLM"/>
    </source>
</evidence>
<dbReference type="EMBL" id="LAZP02000870">
    <property type="protein sequence ID" value="PFH55531.1"/>
    <property type="molecule type" value="Genomic_DNA"/>
</dbReference>
<accession>A0A2A9P3G8</accession>
<keyword evidence="2" id="KW-1133">Transmembrane helix</keyword>